<keyword evidence="1" id="KW-0732">Signal</keyword>
<dbReference type="AlphaFoldDB" id="A0A067N152"/>
<accession>A0A067N152</accession>
<organism evidence="3 4">
    <name type="scientific">Botryobasidium botryosum (strain FD-172 SS1)</name>
    <dbReference type="NCBI Taxonomy" id="930990"/>
    <lineage>
        <taxon>Eukaryota</taxon>
        <taxon>Fungi</taxon>
        <taxon>Dikarya</taxon>
        <taxon>Basidiomycota</taxon>
        <taxon>Agaricomycotina</taxon>
        <taxon>Agaricomycetes</taxon>
        <taxon>Cantharellales</taxon>
        <taxon>Botryobasidiaceae</taxon>
        <taxon>Botryobasidium</taxon>
    </lineage>
</organism>
<name>A0A067N152_BOTB1</name>
<feature type="domain" description="FAS1" evidence="2">
    <location>
        <begin position="22"/>
        <end position="179"/>
    </location>
</feature>
<dbReference type="PANTHER" id="PTHR10900">
    <property type="entry name" value="PERIOSTIN-RELATED"/>
    <property type="match status" value="1"/>
</dbReference>
<keyword evidence="4" id="KW-1185">Reference proteome</keyword>
<evidence type="ECO:0000313" key="4">
    <source>
        <dbReference type="Proteomes" id="UP000027195"/>
    </source>
</evidence>
<dbReference type="InterPro" id="IPR036378">
    <property type="entry name" value="FAS1_dom_sf"/>
</dbReference>
<dbReference type="InParanoid" id="A0A067N152"/>
<dbReference type="InterPro" id="IPR050904">
    <property type="entry name" value="Adhesion/Biosynth-related"/>
</dbReference>
<gene>
    <name evidence="3" type="ORF">BOTBODRAFT_53109</name>
</gene>
<feature type="signal peptide" evidence="1">
    <location>
        <begin position="1"/>
        <end position="19"/>
    </location>
</feature>
<dbReference type="HOGENOM" id="CLU_033355_1_0_1"/>
<evidence type="ECO:0000256" key="1">
    <source>
        <dbReference type="SAM" id="SignalP"/>
    </source>
</evidence>
<dbReference type="PANTHER" id="PTHR10900:SF122">
    <property type="entry name" value="FAS1 DOMAIN-CONTAINING PROTEIN"/>
    <property type="match status" value="1"/>
</dbReference>
<dbReference type="OrthoDB" id="286301at2759"/>
<dbReference type="STRING" id="930990.A0A067N152"/>
<feature type="domain" description="FAS1" evidence="2">
    <location>
        <begin position="175"/>
        <end position="316"/>
    </location>
</feature>
<dbReference type="GO" id="GO:0005615">
    <property type="term" value="C:extracellular space"/>
    <property type="evidence" value="ECO:0007669"/>
    <property type="project" value="TreeGrafter"/>
</dbReference>
<dbReference type="GO" id="GO:0016236">
    <property type="term" value="P:macroautophagy"/>
    <property type="evidence" value="ECO:0007669"/>
    <property type="project" value="TreeGrafter"/>
</dbReference>
<dbReference type="EMBL" id="KL198023">
    <property type="protein sequence ID" value="KDQ17511.1"/>
    <property type="molecule type" value="Genomic_DNA"/>
</dbReference>
<dbReference type="Pfam" id="PF02469">
    <property type="entry name" value="Fasciclin"/>
    <property type="match status" value="2"/>
</dbReference>
<dbReference type="Gene3D" id="2.30.180.10">
    <property type="entry name" value="FAS1 domain"/>
    <property type="match status" value="2"/>
</dbReference>
<dbReference type="InterPro" id="IPR000782">
    <property type="entry name" value="FAS1_domain"/>
</dbReference>
<dbReference type="Proteomes" id="UP000027195">
    <property type="component" value="Unassembled WGS sequence"/>
</dbReference>
<protein>
    <recommendedName>
        <fullName evidence="2">FAS1 domain-containing protein</fullName>
    </recommendedName>
</protein>
<proteinExistence type="predicted"/>
<dbReference type="SUPFAM" id="SSF82153">
    <property type="entry name" value="FAS1 domain"/>
    <property type="match status" value="2"/>
</dbReference>
<dbReference type="SMART" id="SM00554">
    <property type="entry name" value="FAS1"/>
    <property type="match status" value="2"/>
</dbReference>
<reference evidence="4" key="1">
    <citation type="journal article" date="2014" name="Proc. Natl. Acad. Sci. U.S.A.">
        <title>Extensive sampling of basidiomycete genomes demonstrates inadequacy of the white-rot/brown-rot paradigm for wood decay fungi.</title>
        <authorList>
            <person name="Riley R."/>
            <person name="Salamov A.A."/>
            <person name="Brown D.W."/>
            <person name="Nagy L.G."/>
            <person name="Floudas D."/>
            <person name="Held B.W."/>
            <person name="Levasseur A."/>
            <person name="Lombard V."/>
            <person name="Morin E."/>
            <person name="Otillar R."/>
            <person name="Lindquist E.A."/>
            <person name="Sun H."/>
            <person name="LaButti K.M."/>
            <person name="Schmutz J."/>
            <person name="Jabbour D."/>
            <person name="Luo H."/>
            <person name="Baker S.E."/>
            <person name="Pisabarro A.G."/>
            <person name="Walton J.D."/>
            <person name="Blanchette R.A."/>
            <person name="Henrissat B."/>
            <person name="Martin F."/>
            <person name="Cullen D."/>
            <person name="Hibbett D.S."/>
            <person name="Grigoriev I.V."/>
        </authorList>
    </citation>
    <scope>NUCLEOTIDE SEQUENCE [LARGE SCALE GENOMIC DNA]</scope>
    <source>
        <strain evidence="4">FD-172 SS1</strain>
    </source>
</reference>
<sequence>MRALCSLLLLSAGVLQVSAQLNATFVAELINTLDLANATLFVETIHLAGDTATGQSFLADLNQGNKTIFAPNNDAYGKGFDNRNKSHADLGDRLMYHLLPGSIRPADIGASPGHTVARTFLLDNQMQHLEGDQPQALVLTTVHASDLAQIQVLNQKNPVSVVHSTGYKNLVIHIIDSFLELPPPISALSAIPSCVAAFKQCGGLPLLESTRGVTLFAPNDAAFNAAEQIVGAGGGLGLGNVTLLSIVLGNHVINGTTTYGTQLTNGARYMSASGEPLTIEINAHGTFVTSGNTTAKIVQTDILAQNGVVHVIDTVLASTNSDNTAAASAYSSAAAAAAAEASQASRAAAAAPTGVPVNATSGASCVRAQGPSFPWTWSLSLPGGAALAGLVGAWLVV</sequence>
<dbReference type="GO" id="GO:0000329">
    <property type="term" value="C:fungal-type vacuole membrane"/>
    <property type="evidence" value="ECO:0007669"/>
    <property type="project" value="TreeGrafter"/>
</dbReference>
<evidence type="ECO:0000259" key="2">
    <source>
        <dbReference type="PROSITE" id="PS50213"/>
    </source>
</evidence>
<dbReference type="PROSITE" id="PS50213">
    <property type="entry name" value="FAS1"/>
    <property type="match status" value="2"/>
</dbReference>
<evidence type="ECO:0000313" key="3">
    <source>
        <dbReference type="EMBL" id="KDQ17511.1"/>
    </source>
</evidence>
<feature type="chain" id="PRO_5001646143" description="FAS1 domain-containing protein" evidence="1">
    <location>
        <begin position="20"/>
        <end position="397"/>
    </location>
</feature>